<dbReference type="Gene3D" id="3.30.428.10">
    <property type="entry name" value="HIT-like"/>
    <property type="match status" value="1"/>
</dbReference>
<accession>A0A818UDG3</accession>
<feature type="domain" description="HIT" evidence="4">
    <location>
        <begin position="134"/>
        <end position="243"/>
    </location>
</feature>
<dbReference type="InterPro" id="IPR036265">
    <property type="entry name" value="HIT-like_sf"/>
</dbReference>
<dbReference type="Proteomes" id="UP000663868">
    <property type="component" value="Unassembled WGS sequence"/>
</dbReference>
<dbReference type="InterPro" id="IPR011146">
    <property type="entry name" value="HIT-like"/>
</dbReference>
<dbReference type="PROSITE" id="PS00892">
    <property type="entry name" value="HIT_1"/>
    <property type="match status" value="1"/>
</dbReference>
<dbReference type="Pfam" id="PF01230">
    <property type="entry name" value="HIT"/>
    <property type="match status" value="1"/>
</dbReference>
<sequence>MVCDNCQKKVGTVATQDVWKSGSRNTVESGGRKLNENKLLTGKSTRYSPYTTKFNKCKVCKATVHQPGGTYCQENNFFSKMSAVIRSLLSLASVAAVHRCNSYAYFSLATPYCSAKQSDEKTKAQTAKPTEDTIFGKIARKEIKVDLLHDDDQCVAFHDVNKQAPSHFLVIPKEPIPQLSACTASHEKLLGHLLIVATQVAKKQGLSDDGYRLVINNGRNACQSVYHLHIHVLGGRQLDWPPG</sequence>
<evidence type="ECO:0000313" key="7">
    <source>
        <dbReference type="Proteomes" id="UP000663868"/>
    </source>
</evidence>
<dbReference type="CDD" id="cd01276">
    <property type="entry name" value="PKCI_related"/>
    <property type="match status" value="1"/>
</dbReference>
<evidence type="ECO:0000256" key="1">
    <source>
        <dbReference type="PIRSR" id="PIRSR601310-1"/>
    </source>
</evidence>
<dbReference type="EMBL" id="CAJOBB010000504">
    <property type="protein sequence ID" value="CAF3694378.1"/>
    <property type="molecule type" value="Genomic_DNA"/>
</dbReference>
<dbReference type="PRINTS" id="PR00332">
    <property type="entry name" value="HISTRIAD"/>
</dbReference>
<dbReference type="InterPro" id="IPR019367">
    <property type="entry name" value="PDZ-binding_CRIPT"/>
</dbReference>
<feature type="active site" description="Tele-AMP-histidine intermediate" evidence="1">
    <location>
        <position position="229"/>
    </location>
</feature>
<dbReference type="Pfam" id="PF10235">
    <property type="entry name" value="Cript"/>
    <property type="match status" value="1"/>
</dbReference>
<feature type="short sequence motif" description="Histidine triad motif" evidence="2 3">
    <location>
        <begin position="227"/>
        <end position="231"/>
    </location>
</feature>
<evidence type="ECO:0000313" key="5">
    <source>
        <dbReference type="EMBL" id="CAF1220052.1"/>
    </source>
</evidence>
<dbReference type="AlphaFoldDB" id="A0A818UDG3"/>
<dbReference type="PROSITE" id="PS51084">
    <property type="entry name" value="HIT_2"/>
    <property type="match status" value="1"/>
</dbReference>
<comment type="caution">
    <text evidence="6">The sequence shown here is derived from an EMBL/GenBank/DDBJ whole genome shotgun (WGS) entry which is preliminary data.</text>
</comment>
<organism evidence="6 7">
    <name type="scientific">Adineta steineri</name>
    <dbReference type="NCBI Taxonomy" id="433720"/>
    <lineage>
        <taxon>Eukaryota</taxon>
        <taxon>Metazoa</taxon>
        <taxon>Spiralia</taxon>
        <taxon>Gnathifera</taxon>
        <taxon>Rotifera</taxon>
        <taxon>Eurotatoria</taxon>
        <taxon>Bdelloidea</taxon>
        <taxon>Adinetida</taxon>
        <taxon>Adinetidae</taxon>
        <taxon>Adineta</taxon>
    </lineage>
</organism>
<protein>
    <recommendedName>
        <fullName evidence="4">HIT domain-containing protein</fullName>
    </recommendedName>
</protein>
<dbReference type="EMBL" id="CAJNOE010000447">
    <property type="protein sequence ID" value="CAF1220052.1"/>
    <property type="molecule type" value="Genomic_DNA"/>
</dbReference>
<evidence type="ECO:0000259" key="4">
    <source>
        <dbReference type="PROSITE" id="PS51084"/>
    </source>
</evidence>
<reference evidence="6" key="1">
    <citation type="submission" date="2021-02" db="EMBL/GenBank/DDBJ databases">
        <authorList>
            <person name="Nowell W R."/>
        </authorList>
    </citation>
    <scope>NUCLEOTIDE SEQUENCE</scope>
</reference>
<dbReference type="FunFam" id="3.30.428.10:FF:000005">
    <property type="entry name" value="Histidine triad nucleotide-binding protein 1"/>
    <property type="match status" value="1"/>
</dbReference>
<dbReference type="GO" id="GO:0003824">
    <property type="term" value="F:catalytic activity"/>
    <property type="evidence" value="ECO:0007669"/>
    <property type="project" value="InterPro"/>
</dbReference>
<dbReference type="PANTHER" id="PTHR23089">
    <property type="entry name" value="HISTIDINE TRIAD HIT PROTEIN"/>
    <property type="match status" value="1"/>
</dbReference>
<proteinExistence type="predicted"/>
<evidence type="ECO:0000256" key="3">
    <source>
        <dbReference type="PROSITE-ProRule" id="PRU00464"/>
    </source>
</evidence>
<dbReference type="InterPro" id="IPR019808">
    <property type="entry name" value="Histidine_triad_CS"/>
</dbReference>
<dbReference type="SUPFAM" id="SSF54197">
    <property type="entry name" value="HIT-like"/>
    <property type="match status" value="1"/>
</dbReference>
<name>A0A818UDG3_9BILA</name>
<gene>
    <name evidence="5" type="ORF">IZO911_LOCUS29656</name>
    <name evidence="6" type="ORF">KXQ929_LOCUS10582</name>
</gene>
<dbReference type="Proteomes" id="UP000663860">
    <property type="component" value="Unassembled WGS sequence"/>
</dbReference>
<evidence type="ECO:0000256" key="2">
    <source>
        <dbReference type="PIRSR" id="PIRSR601310-3"/>
    </source>
</evidence>
<evidence type="ECO:0000313" key="6">
    <source>
        <dbReference type="EMBL" id="CAF3694378.1"/>
    </source>
</evidence>
<dbReference type="InterPro" id="IPR001310">
    <property type="entry name" value="Histidine_triad_HIT"/>
</dbReference>